<evidence type="ECO:0000256" key="1">
    <source>
        <dbReference type="ARBA" id="ARBA00001933"/>
    </source>
</evidence>
<dbReference type="PANTHER" id="PTHR32328">
    <property type="entry name" value="L-SERYL-TRNA(SEC) SELENIUM TRANSFERASE"/>
    <property type="match status" value="1"/>
</dbReference>
<protein>
    <recommendedName>
        <fullName evidence="7">Selenocysteine synthase</fullName>
    </recommendedName>
</protein>
<evidence type="ECO:0000313" key="6">
    <source>
        <dbReference type="Proteomes" id="UP000245765"/>
    </source>
</evidence>
<gene>
    <name evidence="5" type="ORF">DFH01_02275</name>
</gene>
<proteinExistence type="inferred from homology"/>
<evidence type="ECO:0000256" key="2">
    <source>
        <dbReference type="ARBA" id="ARBA00022898"/>
    </source>
</evidence>
<dbReference type="Proteomes" id="UP000245765">
    <property type="component" value="Unassembled WGS sequence"/>
</dbReference>
<dbReference type="InterPro" id="IPR015424">
    <property type="entry name" value="PyrdxlP-dep_Trfase"/>
</dbReference>
<evidence type="ECO:0008006" key="7">
    <source>
        <dbReference type="Google" id="ProtNLM"/>
    </source>
</evidence>
<accession>A0A317FJM3</accession>
<dbReference type="Pfam" id="PF03841">
    <property type="entry name" value="SelA"/>
    <property type="match status" value="1"/>
</dbReference>
<dbReference type="SUPFAM" id="SSF53383">
    <property type="entry name" value="PLP-dependent transferases"/>
    <property type="match status" value="1"/>
</dbReference>
<reference evidence="6" key="1">
    <citation type="submission" date="2018-05" db="EMBL/GenBank/DDBJ databases">
        <authorList>
            <person name="Du Z."/>
            <person name="Wang X."/>
        </authorList>
    </citation>
    <scope>NUCLEOTIDE SEQUENCE [LARGE SCALE GENOMIC DNA]</scope>
    <source>
        <strain evidence="6">CQN31</strain>
    </source>
</reference>
<dbReference type="InterPro" id="IPR018319">
    <property type="entry name" value="SelA-like"/>
</dbReference>
<organism evidence="5 6">
    <name type="scientific">Falsiroseomonas bella</name>
    <dbReference type="NCBI Taxonomy" id="2184016"/>
    <lineage>
        <taxon>Bacteria</taxon>
        <taxon>Pseudomonadati</taxon>
        <taxon>Pseudomonadota</taxon>
        <taxon>Alphaproteobacteria</taxon>
        <taxon>Acetobacterales</taxon>
        <taxon>Roseomonadaceae</taxon>
        <taxon>Falsiroseomonas</taxon>
    </lineage>
</organism>
<sequence length="384" mass="39853">MIYETLGVTPIINAAGTNTRLSGGMMAPEVTAAMAEAATACVDIVALQAAASRVIAEITGAEAGIVTSGASAALLLGAAACLARLDTAAMDALPDAGERRDFVMARSQRNMYDRALRVPGGRIVEVGIPDRFSGAGVRDASAAEIAAAIGPRTAGLFWVAQPWSEPSLPELSRVAREAGVPLLVDAAAQLPPSGNLRRFIAEGADLVCFSGGKAIGGPQSSGILAGRRDLVCSALLQMLDLDLPEPQFRLPPEFAGNAAPPRLPQHGIGRSCKAGKEEIVGLLVALRRFVAESDADRTARLCAVLERVRAAAGVGEIADGAVPLLLLRPRDARAAEAVLRSERIHVGQGRLREGLLVVNPLALAERDLERLGAALGRVMRDAPG</sequence>
<dbReference type="RefSeq" id="WP_109868770.1">
    <property type="nucleotide sequence ID" value="NZ_QGNA01000001.1"/>
</dbReference>
<comment type="cofactor">
    <cofactor evidence="1 4">
        <name>pyridoxal 5'-phosphate</name>
        <dbReference type="ChEBI" id="CHEBI:597326"/>
    </cofactor>
</comment>
<keyword evidence="2 4" id="KW-0663">Pyridoxal phosphate</keyword>
<comment type="caution">
    <text evidence="5">The sequence shown here is derived from an EMBL/GenBank/DDBJ whole genome shotgun (WGS) entry which is preliminary data.</text>
</comment>
<feature type="modified residue" description="N6-(pyridoxal phosphate)lysine" evidence="4">
    <location>
        <position position="213"/>
    </location>
</feature>
<dbReference type="EMBL" id="QGNA01000001">
    <property type="protein sequence ID" value="PWS38149.1"/>
    <property type="molecule type" value="Genomic_DNA"/>
</dbReference>
<evidence type="ECO:0000256" key="3">
    <source>
        <dbReference type="ARBA" id="ARBA00044507"/>
    </source>
</evidence>
<dbReference type="InterPro" id="IPR015421">
    <property type="entry name" value="PyrdxlP-dep_Trfase_major"/>
</dbReference>
<dbReference type="Gene3D" id="3.40.640.10">
    <property type="entry name" value="Type I PLP-dependent aspartate aminotransferase-like (Major domain)"/>
    <property type="match status" value="1"/>
</dbReference>
<name>A0A317FJM3_9PROT</name>
<comment type="similarity">
    <text evidence="3">Belongs to the SelA family.</text>
</comment>
<dbReference type="OrthoDB" id="9787096at2"/>
<dbReference type="PANTHER" id="PTHR32328:SF0">
    <property type="entry name" value="L-SERYL-TRNA(SEC) SELENIUM TRANSFERASE"/>
    <property type="match status" value="1"/>
</dbReference>
<evidence type="ECO:0000313" key="5">
    <source>
        <dbReference type="EMBL" id="PWS38149.1"/>
    </source>
</evidence>
<evidence type="ECO:0000256" key="4">
    <source>
        <dbReference type="PIRSR" id="PIRSR618319-50"/>
    </source>
</evidence>
<dbReference type="GO" id="GO:0004125">
    <property type="term" value="F:L-seryl-tRNA(Sec) selenium transferase activity"/>
    <property type="evidence" value="ECO:0007669"/>
    <property type="project" value="TreeGrafter"/>
</dbReference>
<dbReference type="AlphaFoldDB" id="A0A317FJM3"/>
<keyword evidence="6" id="KW-1185">Reference proteome</keyword>